<dbReference type="OrthoDB" id="3800936at2759"/>
<reference evidence="4 5" key="1">
    <citation type="submission" date="2015-07" db="EMBL/GenBank/DDBJ databases">
        <title>The genome of Habropoda laboriosa.</title>
        <authorList>
            <person name="Pan H."/>
            <person name="Kapheim K."/>
        </authorList>
    </citation>
    <scope>NUCLEOTIDE SEQUENCE [LARGE SCALE GENOMIC DNA]</scope>
    <source>
        <strain evidence="4">0110345459</strain>
    </source>
</reference>
<dbReference type="EMBL" id="KQ414784">
    <property type="protein sequence ID" value="KOC61032.1"/>
    <property type="molecule type" value="Genomic_DNA"/>
</dbReference>
<dbReference type="InterPro" id="IPR024083">
    <property type="entry name" value="Fumarase/histidase_N"/>
</dbReference>
<dbReference type="STRING" id="597456.A0A0L7QQY0"/>
<dbReference type="PROSITE" id="PS50102">
    <property type="entry name" value="RRM"/>
    <property type="match status" value="1"/>
</dbReference>
<dbReference type="SMART" id="SM00360">
    <property type="entry name" value="RRM"/>
    <property type="match status" value="2"/>
</dbReference>
<dbReference type="InterPro" id="IPR035979">
    <property type="entry name" value="RBD_domain_sf"/>
</dbReference>
<keyword evidence="5" id="KW-1185">Reference proteome</keyword>
<evidence type="ECO:0000313" key="5">
    <source>
        <dbReference type="Proteomes" id="UP000053825"/>
    </source>
</evidence>
<evidence type="ECO:0000313" key="4">
    <source>
        <dbReference type="EMBL" id="KOC61032.1"/>
    </source>
</evidence>
<proteinExistence type="predicted"/>
<sequence length="266" mass="30476">MKEQMETSLKLLQFVADSQLTLTQVNGQRKLGPPPGWTGPPPGPKCEIFVGSIPRNYYEPEIVLIFSSVGNIYELRLMMEFSGTNRGYCFIMYATEEEAARAVKELDQYEVYPGKRIGVVASTNNCRLYINQLPRTIDTASIVKKIYEVTDDIDKVSVYRNLTGLVSYALVSYKTHRGAAMGRRRLAPESATLFNNCEVNVEWANLNMTPSNVEYSDYRSPLATRYASKEMRHNFSDQHKFSTWRKLWIYLAKAEMVCTSRTNYHN</sequence>
<evidence type="ECO:0000256" key="1">
    <source>
        <dbReference type="ARBA" id="ARBA00022884"/>
    </source>
</evidence>
<dbReference type="Gene3D" id="1.10.275.10">
    <property type="entry name" value="Fumarase/aspartase (N-terminal domain)"/>
    <property type="match status" value="1"/>
</dbReference>
<dbReference type="Gene3D" id="3.30.70.330">
    <property type="match status" value="2"/>
</dbReference>
<dbReference type="InterPro" id="IPR012677">
    <property type="entry name" value="Nucleotide-bd_a/b_plait_sf"/>
</dbReference>
<gene>
    <name evidence="4" type="ORF">WH47_04297</name>
</gene>
<dbReference type="Pfam" id="PF00076">
    <property type="entry name" value="RRM_1"/>
    <property type="match status" value="1"/>
</dbReference>
<feature type="domain" description="RRM" evidence="3">
    <location>
        <begin position="46"/>
        <end position="124"/>
    </location>
</feature>
<protein>
    <submittedName>
        <fullName evidence="4">APOBEC1 complementation factor</fullName>
    </submittedName>
</protein>
<dbReference type="SUPFAM" id="SSF54928">
    <property type="entry name" value="RNA-binding domain, RBD"/>
    <property type="match status" value="2"/>
</dbReference>
<evidence type="ECO:0000256" key="2">
    <source>
        <dbReference type="PROSITE-ProRule" id="PRU00176"/>
    </source>
</evidence>
<dbReference type="GO" id="GO:0003723">
    <property type="term" value="F:RNA binding"/>
    <property type="evidence" value="ECO:0007669"/>
    <property type="project" value="UniProtKB-UniRule"/>
</dbReference>
<name>A0A0L7QQY0_9HYME</name>
<keyword evidence="1 2" id="KW-0694">RNA-binding</keyword>
<accession>A0A0L7QQY0</accession>
<dbReference type="PANTHER" id="PTHR21245">
    <property type="entry name" value="HETEROGENEOUS NUCLEAR RIBONUCLEOPROTEIN"/>
    <property type="match status" value="1"/>
</dbReference>
<evidence type="ECO:0000259" key="3">
    <source>
        <dbReference type="PROSITE" id="PS50102"/>
    </source>
</evidence>
<organism evidence="4 5">
    <name type="scientific">Habropoda laboriosa</name>
    <dbReference type="NCBI Taxonomy" id="597456"/>
    <lineage>
        <taxon>Eukaryota</taxon>
        <taxon>Metazoa</taxon>
        <taxon>Ecdysozoa</taxon>
        <taxon>Arthropoda</taxon>
        <taxon>Hexapoda</taxon>
        <taxon>Insecta</taxon>
        <taxon>Pterygota</taxon>
        <taxon>Neoptera</taxon>
        <taxon>Endopterygota</taxon>
        <taxon>Hymenoptera</taxon>
        <taxon>Apocrita</taxon>
        <taxon>Aculeata</taxon>
        <taxon>Apoidea</taxon>
        <taxon>Anthophila</taxon>
        <taxon>Apidae</taxon>
        <taxon>Habropoda</taxon>
    </lineage>
</organism>
<dbReference type="CDD" id="cd12249">
    <property type="entry name" value="RRM1_hnRNPR_like"/>
    <property type="match status" value="1"/>
</dbReference>
<dbReference type="InterPro" id="IPR000504">
    <property type="entry name" value="RRM_dom"/>
</dbReference>
<dbReference type="Proteomes" id="UP000053825">
    <property type="component" value="Unassembled WGS sequence"/>
</dbReference>
<dbReference type="AlphaFoldDB" id="A0A0L7QQY0"/>